<dbReference type="EMBL" id="QOCV01000006">
    <property type="protein sequence ID" value="RHW54439.1"/>
    <property type="molecule type" value="Genomic_DNA"/>
</dbReference>
<evidence type="ECO:0000313" key="3">
    <source>
        <dbReference type="EMBL" id="RHW54439.1"/>
    </source>
</evidence>
<sequence length="211" mass="24461">MNRIREERKRKNLTLQETVDELKKQEFISITSDALSKYERGDREPKLATWQKLADFFEVPVTYLQGISNNKKSITEFNDFADWLEAVNDTTVYKNGDMRVAKDELMALGTENVLYNFSTLFKAIFNFTTGSLDGTKYKKLCDEITKIADFSDITEDTSQIFKIGIEAKTGNKKAKETYEQISKIIDKYLGIDEWEDDVPITIKKVHHEDKK</sequence>
<proteinExistence type="predicted"/>
<dbReference type="AlphaFoldDB" id="A0A396SXW2"/>
<accession>A0A396SXW2</accession>
<feature type="domain" description="HTH cro/C1-type" evidence="1">
    <location>
        <begin position="4"/>
        <end position="64"/>
    </location>
</feature>
<name>A0A396SXW2_9LACO</name>
<keyword evidence="5" id="KW-1185">Reference proteome</keyword>
<evidence type="ECO:0000313" key="4">
    <source>
        <dbReference type="Proteomes" id="UP000265862"/>
    </source>
</evidence>
<dbReference type="Gene3D" id="1.10.260.40">
    <property type="entry name" value="lambda repressor-like DNA-binding domains"/>
    <property type="match status" value="1"/>
</dbReference>
<gene>
    <name evidence="2" type="ORF">DS834_00130</name>
    <name evidence="3" type="ORF">DS835_05160</name>
</gene>
<dbReference type="CDD" id="cd00093">
    <property type="entry name" value="HTH_XRE"/>
    <property type="match status" value="1"/>
</dbReference>
<dbReference type="SMART" id="SM00530">
    <property type="entry name" value="HTH_XRE"/>
    <property type="match status" value="1"/>
</dbReference>
<dbReference type="GO" id="GO:0003677">
    <property type="term" value="F:DNA binding"/>
    <property type="evidence" value="ECO:0007669"/>
    <property type="project" value="InterPro"/>
</dbReference>
<dbReference type="Proteomes" id="UP000265862">
    <property type="component" value="Unassembled WGS sequence"/>
</dbReference>
<evidence type="ECO:0000259" key="1">
    <source>
        <dbReference type="PROSITE" id="PS50943"/>
    </source>
</evidence>
<dbReference type="Proteomes" id="UP000283380">
    <property type="component" value="Unassembled WGS sequence"/>
</dbReference>
<organism evidence="3 4">
    <name type="scientific">Lactobacillus bombicola</name>
    <dbReference type="NCBI Taxonomy" id="1505723"/>
    <lineage>
        <taxon>Bacteria</taxon>
        <taxon>Bacillati</taxon>
        <taxon>Bacillota</taxon>
        <taxon>Bacilli</taxon>
        <taxon>Lactobacillales</taxon>
        <taxon>Lactobacillaceae</taxon>
        <taxon>Lactobacillus</taxon>
    </lineage>
</organism>
<dbReference type="InterPro" id="IPR001387">
    <property type="entry name" value="Cro/C1-type_HTH"/>
</dbReference>
<evidence type="ECO:0000313" key="2">
    <source>
        <dbReference type="EMBL" id="RHW53386.1"/>
    </source>
</evidence>
<comment type="caution">
    <text evidence="3">The sequence shown here is derived from an EMBL/GenBank/DDBJ whole genome shotgun (WGS) entry which is preliminary data.</text>
</comment>
<protein>
    <recommendedName>
        <fullName evidence="1">HTH cro/C1-type domain-containing protein</fullName>
    </recommendedName>
</protein>
<dbReference type="SUPFAM" id="SSF47413">
    <property type="entry name" value="lambda repressor-like DNA-binding domains"/>
    <property type="match status" value="1"/>
</dbReference>
<dbReference type="InterPro" id="IPR010982">
    <property type="entry name" value="Lambda_DNA-bd_dom_sf"/>
</dbReference>
<reference evidence="4 5" key="1">
    <citation type="submission" date="2018-07" db="EMBL/GenBank/DDBJ databases">
        <title>Genome sequences of six Lactobacillus spp. isolated from bumble bee guts.</title>
        <authorList>
            <person name="Motta E.V.S."/>
            <person name="Moran N.A."/>
        </authorList>
    </citation>
    <scope>NUCLEOTIDE SEQUENCE [LARGE SCALE GENOMIC DNA]</scope>
    <source>
        <strain evidence="2 5">BI-4G</strain>
        <strain evidence="3 4">OCC3</strain>
    </source>
</reference>
<dbReference type="Pfam" id="PF01381">
    <property type="entry name" value="HTH_3"/>
    <property type="match status" value="1"/>
</dbReference>
<dbReference type="RefSeq" id="WP_118898021.1">
    <property type="nucleotide sequence ID" value="NZ_QOCU01000001.1"/>
</dbReference>
<dbReference type="PROSITE" id="PS50943">
    <property type="entry name" value="HTH_CROC1"/>
    <property type="match status" value="1"/>
</dbReference>
<evidence type="ECO:0000313" key="5">
    <source>
        <dbReference type="Proteomes" id="UP000283380"/>
    </source>
</evidence>
<dbReference type="EMBL" id="QOCU01000001">
    <property type="protein sequence ID" value="RHW53386.1"/>
    <property type="molecule type" value="Genomic_DNA"/>
</dbReference>